<organism evidence="20">
    <name type="scientific">Platypus contaminatus</name>
    <dbReference type="NCBI Taxonomy" id="2066526"/>
    <lineage>
        <taxon>Eukaryota</taxon>
        <taxon>Metazoa</taxon>
        <taxon>Ecdysozoa</taxon>
        <taxon>Arthropoda</taxon>
        <taxon>Hexapoda</taxon>
        <taxon>Insecta</taxon>
        <taxon>Pterygota</taxon>
        <taxon>Neoptera</taxon>
        <taxon>Endopterygota</taxon>
        <taxon>Coleoptera</taxon>
        <taxon>Polyphaga</taxon>
        <taxon>Cucujiformia</taxon>
        <taxon>Curculionidae</taxon>
        <taxon>Platypodinae</taxon>
        <taxon>Platypus</taxon>
    </lineage>
</organism>
<keyword evidence="10 18" id="KW-1278">Translocase</keyword>
<keyword evidence="7 18" id="KW-0679">Respiratory chain</keyword>
<feature type="transmembrane region" description="Helical" evidence="18">
    <location>
        <begin position="12"/>
        <end position="30"/>
    </location>
</feature>
<evidence type="ECO:0000256" key="14">
    <source>
        <dbReference type="ARBA" id="ARBA00023075"/>
    </source>
</evidence>
<dbReference type="PANTHER" id="PTHR46552:SF1">
    <property type="entry name" value="NADH-UBIQUINONE OXIDOREDUCTASE CHAIN 2"/>
    <property type="match status" value="1"/>
</dbReference>
<keyword evidence="11 18" id="KW-0249">Electron transport</keyword>
<dbReference type="PANTHER" id="PTHR46552">
    <property type="entry name" value="NADH-UBIQUINONE OXIDOREDUCTASE CHAIN 2"/>
    <property type="match status" value="1"/>
</dbReference>
<evidence type="ECO:0000256" key="13">
    <source>
        <dbReference type="ARBA" id="ARBA00023027"/>
    </source>
</evidence>
<evidence type="ECO:0000256" key="5">
    <source>
        <dbReference type="ARBA" id="ARBA00021008"/>
    </source>
</evidence>
<evidence type="ECO:0000256" key="7">
    <source>
        <dbReference type="ARBA" id="ARBA00022660"/>
    </source>
</evidence>
<dbReference type="GO" id="GO:0008137">
    <property type="term" value="F:NADH dehydrogenase (ubiquinone) activity"/>
    <property type="evidence" value="ECO:0007669"/>
    <property type="project" value="UniProtKB-EC"/>
</dbReference>
<evidence type="ECO:0000256" key="8">
    <source>
        <dbReference type="ARBA" id="ARBA00022692"/>
    </source>
</evidence>
<evidence type="ECO:0000256" key="4">
    <source>
        <dbReference type="ARBA" id="ARBA00012944"/>
    </source>
</evidence>
<comment type="subcellular location">
    <subcellularLocation>
        <location evidence="2 18">Mitochondrion inner membrane</location>
        <topology evidence="2 18">Multi-pass membrane protein</topology>
    </subcellularLocation>
</comment>
<dbReference type="InterPro" id="IPR050175">
    <property type="entry name" value="Complex_I_Subunit_2"/>
</dbReference>
<feature type="domain" description="NADH:quinone oxidoreductase/Mrp antiporter transmembrane" evidence="19">
    <location>
        <begin position="7"/>
        <end position="256"/>
    </location>
</feature>
<dbReference type="GO" id="GO:0006120">
    <property type="term" value="P:mitochondrial electron transport, NADH to ubiquinone"/>
    <property type="evidence" value="ECO:0007669"/>
    <property type="project" value="InterPro"/>
</dbReference>
<accession>A0A6C0RU35</accession>
<dbReference type="Pfam" id="PF00361">
    <property type="entry name" value="Proton_antipo_M"/>
    <property type="match status" value="1"/>
</dbReference>
<gene>
    <name evidence="20" type="primary">ND2</name>
</gene>
<evidence type="ECO:0000256" key="3">
    <source>
        <dbReference type="ARBA" id="ARBA00007012"/>
    </source>
</evidence>
<evidence type="ECO:0000256" key="10">
    <source>
        <dbReference type="ARBA" id="ARBA00022967"/>
    </source>
</evidence>
<reference evidence="20" key="1">
    <citation type="journal article" date="2019" name="Mitochondrial DNA Part B Resour">
        <title>The complete mitochondrial genome of hawthorn trunk borer, Platypus contaminatus (Coleoptera: Curculionidae: Platypodinae).</title>
        <authorList>
            <person name="Lai S."/>
            <person name="Zhang L."/>
            <person name="He P."/>
            <person name="Zhou Q."/>
            <person name="Wen Y."/>
            <person name="Dai X."/>
            <person name="Wang J."/>
        </authorList>
    </citation>
    <scope>NUCLEOTIDE SEQUENCE</scope>
</reference>
<dbReference type="CTD" id="4536"/>
<feature type="transmembrane region" description="Helical" evidence="18">
    <location>
        <begin position="214"/>
        <end position="233"/>
    </location>
</feature>
<comment type="catalytic activity">
    <reaction evidence="17 18">
        <text>a ubiquinone + NADH + 5 H(+)(in) = a ubiquinol + NAD(+) + 4 H(+)(out)</text>
        <dbReference type="Rhea" id="RHEA:29091"/>
        <dbReference type="Rhea" id="RHEA-COMP:9565"/>
        <dbReference type="Rhea" id="RHEA-COMP:9566"/>
        <dbReference type="ChEBI" id="CHEBI:15378"/>
        <dbReference type="ChEBI" id="CHEBI:16389"/>
        <dbReference type="ChEBI" id="CHEBI:17976"/>
        <dbReference type="ChEBI" id="CHEBI:57540"/>
        <dbReference type="ChEBI" id="CHEBI:57945"/>
        <dbReference type="EC" id="7.1.1.2"/>
    </reaction>
</comment>
<comment type="function">
    <text evidence="1">Core subunit of the mitochondrial membrane respiratory chain NADH dehydrogenase (Complex I) that is believed to belong to the minimal assembly required for catalysis. Complex I functions in the transfer of electrons from NADH to the respiratory chain. The immediate electron acceptor for the enzyme is believed to be ubiquinone.</text>
</comment>
<name>A0A6C0RU35_9CUCU</name>
<keyword evidence="16 18" id="KW-0472">Membrane</keyword>
<keyword evidence="13 18" id="KW-0520">NAD</keyword>
<keyword evidence="14 18" id="KW-0830">Ubiquinone</keyword>
<dbReference type="GeneID" id="43963555"/>
<feature type="transmembrane region" description="Helical" evidence="18">
    <location>
        <begin position="98"/>
        <end position="120"/>
    </location>
</feature>
<comment type="function">
    <text evidence="18">Core subunit of the mitochondrial membrane respiratory chain NADH dehydrogenase (Complex I) which catalyzes electron transfer from NADH through the respiratory chain, using ubiquinone as an electron acceptor. Essential for the catalytic activity and assembly of complex I.</text>
</comment>
<evidence type="ECO:0000256" key="1">
    <source>
        <dbReference type="ARBA" id="ARBA00003257"/>
    </source>
</evidence>
<feature type="transmembrane region" description="Helical" evidence="18">
    <location>
        <begin position="126"/>
        <end position="145"/>
    </location>
</feature>
<keyword evidence="9 18" id="KW-0999">Mitochondrion inner membrane</keyword>
<feature type="transmembrane region" description="Helical" evidence="18">
    <location>
        <begin position="245"/>
        <end position="266"/>
    </location>
</feature>
<evidence type="ECO:0000256" key="18">
    <source>
        <dbReference type="RuleBase" id="RU003403"/>
    </source>
</evidence>
<evidence type="ECO:0000256" key="6">
    <source>
        <dbReference type="ARBA" id="ARBA00022448"/>
    </source>
</evidence>
<evidence type="ECO:0000256" key="12">
    <source>
        <dbReference type="ARBA" id="ARBA00022989"/>
    </source>
</evidence>
<keyword evidence="6" id="KW-0813">Transport</keyword>
<sequence length="312" mass="36056">MIFIISSNSWINMWIGLEINLMSTIPLLYSKNILASEASTKYFIIQAFASSIFIFSVISFPMFPSWMMFMNITLMSSLLMKLGMPPFHFWLPEISSGLLWYENMIMLIIQKIAPMMIFAYMTVPLIYMSILIILGAIVSSIQGINQTDMRKIMAYSSINHMSWMLLSMMKSLNLWMVYFLIYAMISVTVMSLLHSTKTLWLSNLSKNNKMMMMILSLNIMSMGGLPPMIGFLPKWLAIQLTIKEMMLTTFILIILSIIVLFFYMRLTISSFSLINKINNLSMKTSMNFNSLMFSTLMITLLMYTPLFIELNL</sequence>
<feature type="transmembrane region" description="Helical" evidence="18">
    <location>
        <begin position="42"/>
        <end position="63"/>
    </location>
</feature>
<evidence type="ECO:0000259" key="19">
    <source>
        <dbReference type="Pfam" id="PF00361"/>
    </source>
</evidence>
<dbReference type="AlphaFoldDB" id="A0A6C0RU35"/>
<dbReference type="InterPro" id="IPR003917">
    <property type="entry name" value="NADH_UbQ_OxRdtase_chain2"/>
</dbReference>
<feature type="transmembrane region" description="Helical" evidence="18">
    <location>
        <begin position="175"/>
        <end position="193"/>
    </location>
</feature>
<geneLocation type="mitochondrion" evidence="20"/>
<keyword evidence="15 18" id="KW-0496">Mitochondrion</keyword>
<feature type="transmembrane region" description="Helical" evidence="18">
    <location>
        <begin position="287"/>
        <end position="308"/>
    </location>
</feature>
<evidence type="ECO:0000256" key="9">
    <source>
        <dbReference type="ARBA" id="ARBA00022792"/>
    </source>
</evidence>
<evidence type="ECO:0000256" key="17">
    <source>
        <dbReference type="ARBA" id="ARBA00049551"/>
    </source>
</evidence>
<dbReference type="PRINTS" id="PR01436">
    <property type="entry name" value="NADHDHGNASE2"/>
</dbReference>
<dbReference type="EMBL" id="MK105851">
    <property type="protein sequence ID" value="QIA44528.1"/>
    <property type="molecule type" value="Genomic_DNA"/>
</dbReference>
<dbReference type="GO" id="GO:0005743">
    <property type="term" value="C:mitochondrial inner membrane"/>
    <property type="evidence" value="ECO:0007669"/>
    <property type="project" value="UniProtKB-SubCell"/>
</dbReference>
<comment type="similarity">
    <text evidence="3 18">Belongs to the complex I subunit 2 family.</text>
</comment>
<evidence type="ECO:0000256" key="16">
    <source>
        <dbReference type="ARBA" id="ARBA00023136"/>
    </source>
</evidence>
<evidence type="ECO:0000313" key="20">
    <source>
        <dbReference type="EMBL" id="QIA44528.1"/>
    </source>
</evidence>
<evidence type="ECO:0000256" key="2">
    <source>
        <dbReference type="ARBA" id="ARBA00004448"/>
    </source>
</evidence>
<keyword evidence="8 18" id="KW-0812">Transmembrane</keyword>
<dbReference type="EC" id="7.1.1.2" evidence="4 18"/>
<evidence type="ECO:0000256" key="11">
    <source>
        <dbReference type="ARBA" id="ARBA00022982"/>
    </source>
</evidence>
<keyword evidence="12 18" id="KW-1133">Transmembrane helix</keyword>
<dbReference type="InterPro" id="IPR001750">
    <property type="entry name" value="ND/Mrp_TM"/>
</dbReference>
<dbReference type="RefSeq" id="YP_009728003.1">
    <property type="nucleotide sequence ID" value="NC_045889.1"/>
</dbReference>
<protein>
    <recommendedName>
        <fullName evidence="5 18">NADH-ubiquinone oxidoreductase chain 2</fullName>
        <ecNumber evidence="4 18">7.1.1.2</ecNumber>
    </recommendedName>
</protein>
<proteinExistence type="inferred from homology"/>
<evidence type="ECO:0000256" key="15">
    <source>
        <dbReference type="ARBA" id="ARBA00023128"/>
    </source>
</evidence>